<accession>A0ABU7XEH7</accession>
<evidence type="ECO:0000313" key="1">
    <source>
        <dbReference type="EMBL" id="MEF3365530.1"/>
    </source>
</evidence>
<protein>
    <submittedName>
        <fullName evidence="1">Uncharacterized protein</fullName>
    </submittedName>
</protein>
<evidence type="ECO:0000313" key="2">
    <source>
        <dbReference type="Proteomes" id="UP001350748"/>
    </source>
</evidence>
<gene>
    <name evidence="1" type="ORF">V3H18_03165</name>
</gene>
<dbReference type="EMBL" id="JAZHYN010000006">
    <property type="protein sequence ID" value="MEF3365530.1"/>
    <property type="molecule type" value="Genomic_DNA"/>
</dbReference>
<name>A0ABU7XEH7_9HYPH</name>
<comment type="caution">
    <text evidence="1">The sequence shown here is derived from an EMBL/GenBank/DDBJ whole genome shotgun (WGS) entry which is preliminary data.</text>
</comment>
<reference evidence="1 2" key="1">
    <citation type="submission" date="2024-02" db="EMBL/GenBank/DDBJ databases">
        <authorList>
            <person name="Grouzdev D."/>
        </authorList>
    </citation>
    <scope>NUCLEOTIDE SEQUENCE [LARGE SCALE GENOMIC DNA]</scope>
    <source>
        <strain evidence="1 2">9N</strain>
    </source>
</reference>
<proteinExistence type="predicted"/>
<organism evidence="1 2">
    <name type="scientific">Methylocystis borbori</name>
    <dbReference type="NCBI Taxonomy" id="3118750"/>
    <lineage>
        <taxon>Bacteria</taxon>
        <taxon>Pseudomonadati</taxon>
        <taxon>Pseudomonadota</taxon>
        <taxon>Alphaproteobacteria</taxon>
        <taxon>Hyphomicrobiales</taxon>
        <taxon>Methylocystaceae</taxon>
        <taxon>Methylocystis</taxon>
    </lineage>
</organism>
<dbReference type="Proteomes" id="UP001350748">
    <property type="component" value="Unassembled WGS sequence"/>
</dbReference>
<keyword evidence="2" id="KW-1185">Reference proteome</keyword>
<dbReference type="RefSeq" id="WP_332080440.1">
    <property type="nucleotide sequence ID" value="NZ_JAZHYN010000006.1"/>
</dbReference>
<sequence length="109" mass="12356">MADDIAKLTARIDRLESALGHVPGGGVTDPPPDPWPWPHWPFPRPWPPRWPPFPWPNPLPPGPIIDPAPFDLSQLTRPQLEMALEQIKSQRVRLDAQEKAINTQLKNVK</sequence>